<dbReference type="Proteomes" id="UP000565572">
    <property type="component" value="Unassembled WGS sequence"/>
</dbReference>
<dbReference type="InterPro" id="IPR036691">
    <property type="entry name" value="Endo/exonu/phosph_ase_sf"/>
</dbReference>
<comment type="caution">
    <text evidence="2">The sequence shown here is derived from an EMBL/GenBank/DDBJ whole genome shotgun (WGS) entry which is preliminary data.</text>
</comment>
<dbReference type="AlphaFoldDB" id="A0A7W5JXD0"/>
<evidence type="ECO:0000313" key="2">
    <source>
        <dbReference type="EMBL" id="MBB3327467.1"/>
    </source>
</evidence>
<feature type="chain" id="PRO_5030818673" description="Metal-dependent hydrolase, endonuclease/exonuclease/phosphatase family" evidence="1">
    <location>
        <begin position="34"/>
        <end position="302"/>
    </location>
</feature>
<evidence type="ECO:0000313" key="3">
    <source>
        <dbReference type="Proteomes" id="UP000565572"/>
    </source>
</evidence>
<proteinExistence type="predicted"/>
<reference evidence="2 3" key="1">
    <citation type="submission" date="2020-08" db="EMBL/GenBank/DDBJ databases">
        <title>Sequencing the genomes of 1000 actinobacteria strains.</title>
        <authorList>
            <person name="Klenk H.-P."/>
        </authorList>
    </citation>
    <scope>NUCLEOTIDE SEQUENCE [LARGE SCALE GENOMIC DNA]</scope>
    <source>
        <strain evidence="2 3">DSM 11053</strain>
    </source>
</reference>
<dbReference type="SUPFAM" id="SSF56219">
    <property type="entry name" value="DNase I-like"/>
    <property type="match status" value="1"/>
</dbReference>
<organism evidence="2 3">
    <name type="scientific">Microlunatus antarcticus</name>
    <dbReference type="NCBI Taxonomy" id="53388"/>
    <lineage>
        <taxon>Bacteria</taxon>
        <taxon>Bacillati</taxon>
        <taxon>Actinomycetota</taxon>
        <taxon>Actinomycetes</taxon>
        <taxon>Propionibacteriales</taxon>
        <taxon>Propionibacteriaceae</taxon>
        <taxon>Microlunatus</taxon>
    </lineage>
</organism>
<keyword evidence="3" id="KW-1185">Reference proteome</keyword>
<feature type="signal peptide" evidence="1">
    <location>
        <begin position="1"/>
        <end position="33"/>
    </location>
</feature>
<dbReference type="EMBL" id="JACHZG010000001">
    <property type="protein sequence ID" value="MBB3327467.1"/>
    <property type="molecule type" value="Genomic_DNA"/>
</dbReference>
<evidence type="ECO:0008006" key="4">
    <source>
        <dbReference type="Google" id="ProtNLM"/>
    </source>
</evidence>
<evidence type="ECO:0000256" key="1">
    <source>
        <dbReference type="SAM" id="SignalP"/>
    </source>
</evidence>
<accession>A0A7W5JXD0</accession>
<protein>
    <recommendedName>
        <fullName evidence="4">Metal-dependent hydrolase, endonuclease/exonuclease/phosphatase family</fullName>
    </recommendedName>
</protein>
<name>A0A7W5JXD0_9ACTN</name>
<dbReference type="RefSeq" id="WP_183338717.1">
    <property type="nucleotide sequence ID" value="NZ_JACHZG010000001.1"/>
</dbReference>
<dbReference type="GO" id="GO:0003824">
    <property type="term" value="F:catalytic activity"/>
    <property type="evidence" value="ECO:0007669"/>
    <property type="project" value="InterPro"/>
</dbReference>
<sequence>MAHPRVPTPRLPAVLALVGALLFTLLPAAPASAATTYATTYAELNCNWQGYTAGESVDGVDLTWAKGSGSSRRYIRAQRLADLLRGQVKASLYALTECDTQMLDDLVHLMGSQWEHIGGDNTSQNRTGWLYDSGKWSPGKLSTTTLPGDPDGGYTGRRLLQVGFSRKVTGTDPMLSVAMTHLSSGNPEARDLQMRAALAKMDGKVRLLAGDLNASTPPGETPCDEPGPRSQLACAGWDEYGSDVPSWHDYGRNLPGLALDVVAVSPAAQAAGRITLTSRRTVDTAPTYASDHRVLVVGVAFS</sequence>
<gene>
    <name evidence="2" type="ORF">FHX39_002411</name>
</gene>
<dbReference type="Gene3D" id="3.60.10.10">
    <property type="entry name" value="Endonuclease/exonuclease/phosphatase"/>
    <property type="match status" value="1"/>
</dbReference>
<keyword evidence="1" id="KW-0732">Signal</keyword>